<reference evidence="10 11" key="1">
    <citation type="journal article" date="2019" name="Sci. Rep.">
        <title>A high-quality genome of Eragrostis curvula grass provides insights into Poaceae evolution and supports new strategies to enhance forage quality.</title>
        <authorList>
            <person name="Carballo J."/>
            <person name="Santos B.A.C.M."/>
            <person name="Zappacosta D."/>
            <person name="Garbus I."/>
            <person name="Selva J.P."/>
            <person name="Gallo C.A."/>
            <person name="Diaz A."/>
            <person name="Albertini E."/>
            <person name="Caccamo M."/>
            <person name="Echenique V."/>
        </authorList>
    </citation>
    <scope>NUCLEOTIDE SEQUENCE [LARGE SCALE GENOMIC DNA]</scope>
    <source>
        <strain evidence="11">cv. Victoria</strain>
        <tissue evidence="10">Leaf</tissue>
    </source>
</reference>
<feature type="non-terminal residue" evidence="10">
    <location>
        <position position="1"/>
    </location>
</feature>
<dbReference type="GO" id="GO:0016020">
    <property type="term" value="C:membrane"/>
    <property type="evidence" value="ECO:0007669"/>
    <property type="project" value="InterPro"/>
</dbReference>
<keyword evidence="9" id="KW-0812">Transmembrane</keyword>
<name>A0A5J9SNB1_9POAL</name>
<dbReference type="InterPro" id="IPR004938">
    <property type="entry name" value="XG_FTase"/>
</dbReference>
<evidence type="ECO:0000256" key="5">
    <source>
        <dbReference type="ARBA" id="ARBA00023034"/>
    </source>
</evidence>
<evidence type="ECO:0000256" key="3">
    <source>
        <dbReference type="ARBA" id="ARBA00022676"/>
    </source>
</evidence>
<dbReference type="EMBL" id="RWGY01000577">
    <property type="protein sequence ID" value="TVU00498.1"/>
    <property type="molecule type" value="Genomic_DNA"/>
</dbReference>
<gene>
    <name evidence="10" type="ORF">EJB05_54063</name>
</gene>
<dbReference type="Gramene" id="TVU00498">
    <property type="protein sequence ID" value="TVU00498"/>
    <property type="gene ID" value="EJB05_54063"/>
</dbReference>
<keyword evidence="3" id="KW-0328">Glycosyltransferase</keyword>
<evidence type="ECO:0000256" key="1">
    <source>
        <dbReference type="ARBA" id="ARBA00004555"/>
    </source>
</evidence>
<evidence type="ECO:0000313" key="11">
    <source>
        <dbReference type="Proteomes" id="UP000324897"/>
    </source>
</evidence>
<feature type="transmembrane region" description="Helical" evidence="9">
    <location>
        <begin position="512"/>
        <end position="536"/>
    </location>
</feature>
<keyword evidence="9" id="KW-1133">Transmembrane helix</keyword>
<feature type="region of interest" description="Disordered" evidence="8">
    <location>
        <begin position="431"/>
        <end position="487"/>
    </location>
</feature>
<evidence type="ECO:0000256" key="2">
    <source>
        <dbReference type="ARBA" id="ARBA00010481"/>
    </source>
</evidence>
<dbReference type="GO" id="GO:0009969">
    <property type="term" value="P:xyloglucan biosynthetic process"/>
    <property type="evidence" value="ECO:0007669"/>
    <property type="project" value="TreeGrafter"/>
</dbReference>
<organism evidence="10 11">
    <name type="scientific">Eragrostis curvula</name>
    <name type="common">weeping love grass</name>
    <dbReference type="NCBI Taxonomy" id="38414"/>
    <lineage>
        <taxon>Eukaryota</taxon>
        <taxon>Viridiplantae</taxon>
        <taxon>Streptophyta</taxon>
        <taxon>Embryophyta</taxon>
        <taxon>Tracheophyta</taxon>
        <taxon>Spermatophyta</taxon>
        <taxon>Magnoliopsida</taxon>
        <taxon>Liliopsida</taxon>
        <taxon>Poales</taxon>
        <taxon>Poaceae</taxon>
        <taxon>PACMAD clade</taxon>
        <taxon>Chloridoideae</taxon>
        <taxon>Eragrostideae</taxon>
        <taxon>Eragrostidinae</taxon>
        <taxon>Eragrostis</taxon>
    </lineage>
</organism>
<keyword evidence="7" id="KW-0961">Cell wall biogenesis/degradation</keyword>
<feature type="compositionally biased region" description="Basic and acidic residues" evidence="8">
    <location>
        <begin position="458"/>
        <end position="485"/>
    </location>
</feature>
<dbReference type="OrthoDB" id="428346at2759"/>
<dbReference type="GO" id="GO:0042546">
    <property type="term" value="P:cell wall biogenesis"/>
    <property type="evidence" value="ECO:0007669"/>
    <property type="project" value="InterPro"/>
</dbReference>
<feature type="compositionally biased region" description="Basic residues" evidence="8">
    <location>
        <begin position="442"/>
        <end position="454"/>
    </location>
</feature>
<proteinExistence type="inferred from homology"/>
<dbReference type="FunFam" id="3.40.50.11340:FF:000005">
    <property type="entry name" value="Galactoside 2-alpha-L-fucosyltransferase"/>
    <property type="match status" value="1"/>
</dbReference>
<comment type="similarity">
    <text evidence="2">Belongs to the glycosyltransferase 37 family.</text>
</comment>
<dbReference type="Proteomes" id="UP000324897">
    <property type="component" value="Unassembled WGS sequence"/>
</dbReference>
<evidence type="ECO:0000313" key="10">
    <source>
        <dbReference type="EMBL" id="TVU00498.1"/>
    </source>
</evidence>
<dbReference type="PANTHER" id="PTHR31889:SF87">
    <property type="entry name" value="FUCOSYLTRANSFERASE"/>
    <property type="match status" value="1"/>
</dbReference>
<dbReference type="GO" id="GO:0071555">
    <property type="term" value="P:cell wall organization"/>
    <property type="evidence" value="ECO:0007669"/>
    <property type="project" value="UniProtKB-KW"/>
</dbReference>
<dbReference type="Pfam" id="PF03254">
    <property type="entry name" value="XG_FTase"/>
    <property type="match status" value="3"/>
</dbReference>
<dbReference type="Gene3D" id="3.40.50.11340">
    <property type="match status" value="2"/>
</dbReference>
<dbReference type="GO" id="GO:0008107">
    <property type="term" value="F:galactoside 2-alpha-L-fucosyltransferase activity"/>
    <property type="evidence" value="ECO:0007669"/>
    <property type="project" value="InterPro"/>
</dbReference>
<sequence length="1117" mass="124721">MDAEAAALAFRPPTKRSQCWAAVVVLVAFVMTVPPMVFLLGGRLSSSSGDGSVLRRQEGSFDKLLGGLLVDGFDEKSCHSRYQSSMYRRNPGRKPSPYLVSKLRRQEALQRRCSPGTAAYSTALEQLRSDNRSVTGSPECKYNGLGNRILAAAAAFLYTLLTDRVLLIDPNNEMDELFCEPFPNTTWLLPPGFPLNYFSFSIDTPESYGNMLKNKVVRTDVASDVPVYAYIHLNYDATQDDKLFFCDEDQRLLQNIPWLVMRTDNYIVPGLLLDRGFQEEFARLFPEPDTVFHHLGWYLFHPSNHVWGLITGYYDAYLATAQQRVGIQVRVFSWLPDSPAPLEQTDFLEQITKCTQKHGGLGGLRPWVIYRPENDSVVPDPPCGQDVSMDRCFHSPPIYDCRLKHVADTGNIVPQANGCASFIRNKLPDRSPAHTVTGAAARRSKVALTHKRNARQAPHPDHNTSRPMRQRETKNGAAPQRKEHQLSAAGRWMDAEAAALAFQPRTKRPRCWAWAATFVLVAFVMTVLPMVFLLGARTSAPAVWISSLLSGSGDISILHRQEGSFDKRLGGLLADGFDERSCHSRYQSAMYRRNPGRTPSAYLVTKLRRQEALQQRCGPGTVAYSMALEQLRSGTGGAMASPECKYLVSISYSGLGNRILAAAAAFLYALLTDRVLLVDPSNEMGELFCEPFPNTTWLLPPGFPLTGYTNFSIHTAESYGNMLKNKVVTTDAGHVPELPVYAYIHLNHDATQDDKFFFCDEDQGLLQNIPWLVMRTDSYIVPGLLLDRGFQEEFAKLFPEPDTVFHHLGRYLFHPTNYVWGLIKRYYDAYLATAQHRVGIQVRVFGGQLNSPALLEQITKCTQKHEVLPERLSGTEPVVPGPSRKSIAVLVTSLKSWYSEKLKSMYWEHAAATGEAVSVHQPSHEEFQQFGSKSHDAKAWAEIYLLSLTDTLVTTAWSTFGYVAQGLGDLRPWVMYRPENNSVVPDPPCGQDVSMDPCFHSPPIHDCRLKNVADTGNIVPQVKHCIDRSWGLKLEVKSSTTVDRAHVALVSSGISSNTSLARKQWLLSQELSLPVLPCNFSPRPELEDMLVSTASVLVQRLQWGDSGLHKSDAVALV</sequence>
<evidence type="ECO:0000256" key="7">
    <source>
        <dbReference type="ARBA" id="ARBA00023316"/>
    </source>
</evidence>
<evidence type="ECO:0000256" key="4">
    <source>
        <dbReference type="ARBA" id="ARBA00022679"/>
    </source>
</evidence>
<protein>
    <recommendedName>
        <fullName evidence="12">Fucosyltransferase</fullName>
    </recommendedName>
</protein>
<keyword evidence="6" id="KW-0325">Glycoprotein</keyword>
<evidence type="ECO:0000256" key="6">
    <source>
        <dbReference type="ARBA" id="ARBA00023180"/>
    </source>
</evidence>
<evidence type="ECO:0000256" key="8">
    <source>
        <dbReference type="SAM" id="MobiDB-lite"/>
    </source>
</evidence>
<evidence type="ECO:0000256" key="9">
    <source>
        <dbReference type="SAM" id="Phobius"/>
    </source>
</evidence>
<evidence type="ECO:0008006" key="12">
    <source>
        <dbReference type="Google" id="ProtNLM"/>
    </source>
</evidence>
<dbReference type="AlphaFoldDB" id="A0A5J9SNB1"/>
<keyword evidence="9" id="KW-0472">Membrane</keyword>
<comment type="caution">
    <text evidence="10">The sequence shown here is derived from an EMBL/GenBank/DDBJ whole genome shotgun (WGS) entry which is preliminary data.</text>
</comment>
<keyword evidence="5" id="KW-0333">Golgi apparatus</keyword>
<dbReference type="PANTHER" id="PTHR31889">
    <property type="entry name" value="FUCOSYLTRANSFERASE 2-RELATED"/>
    <property type="match status" value="1"/>
</dbReference>
<dbReference type="GO" id="GO:0005794">
    <property type="term" value="C:Golgi apparatus"/>
    <property type="evidence" value="ECO:0007669"/>
    <property type="project" value="UniProtKB-SubCell"/>
</dbReference>
<keyword evidence="4" id="KW-0808">Transferase</keyword>
<comment type="subcellular location">
    <subcellularLocation>
        <location evidence="1">Golgi apparatus</location>
    </subcellularLocation>
</comment>
<feature type="transmembrane region" description="Helical" evidence="9">
    <location>
        <begin position="20"/>
        <end position="40"/>
    </location>
</feature>
<keyword evidence="11" id="KW-1185">Reference proteome</keyword>
<accession>A0A5J9SNB1</accession>